<evidence type="ECO:0000313" key="3">
    <source>
        <dbReference type="Proteomes" id="UP000886851"/>
    </source>
</evidence>
<sequence>MNHFITNIVQQTLTIDGHAYTAADCRDRLYNDFCRHYGLDSFHARLAEFLQEWFDSSETVRVHTSGSTGTPKELRVEKRRMMASAMMTVDFLGLQKGDTALLCMPLQYIAGKMVVVRSLVAELNLLPVTPSGHPLKDLPEAPVFAALIPMQVFNSLQVPAEAALLKDIRQLIIGGGSIDASLGEVLRTFPHAVWSTYGMTETLSHIAMRRLSGPEASEGYTPFPGVSVSTSPEGTLVIHAPAVNPDTLVTNDLVEFDAQGRFRILGRRDNTINTGGVKIQIEQVEDALRPHLPFPFIITSVPDAKFGECIVLLVENTRTDDPLISPAIAALPPYWRPKQVFSVSQLPKTGTGKPDRATARSLAKELALPPLSASPSCSR</sequence>
<dbReference type="EMBL" id="DXCV01000062">
    <property type="protein sequence ID" value="HIY88906.1"/>
    <property type="molecule type" value="Genomic_DNA"/>
</dbReference>
<dbReference type="InterPro" id="IPR042099">
    <property type="entry name" value="ANL_N_sf"/>
</dbReference>
<name>A0A9D1ZJI7_9BACE</name>
<accession>A0A9D1ZJI7</accession>
<dbReference type="InterPro" id="IPR045851">
    <property type="entry name" value="AMP-bd_C_sf"/>
</dbReference>
<dbReference type="AlphaFoldDB" id="A0A9D1ZJI7"/>
<reference evidence="2" key="1">
    <citation type="journal article" date="2021" name="PeerJ">
        <title>Extensive microbial diversity within the chicken gut microbiome revealed by metagenomics and culture.</title>
        <authorList>
            <person name="Gilroy R."/>
            <person name="Ravi A."/>
            <person name="Getino M."/>
            <person name="Pursley I."/>
            <person name="Horton D.L."/>
            <person name="Alikhan N.F."/>
            <person name="Baker D."/>
            <person name="Gharbi K."/>
            <person name="Hall N."/>
            <person name="Watson M."/>
            <person name="Adriaenssens E.M."/>
            <person name="Foster-Nyarko E."/>
            <person name="Jarju S."/>
            <person name="Secka A."/>
            <person name="Antonio M."/>
            <person name="Oren A."/>
            <person name="Chaudhuri R.R."/>
            <person name="La Ragione R."/>
            <person name="Hildebrand F."/>
            <person name="Pallen M.J."/>
        </authorList>
    </citation>
    <scope>NUCLEOTIDE SEQUENCE</scope>
    <source>
        <strain evidence="2">Gambia2-208</strain>
    </source>
</reference>
<dbReference type="Proteomes" id="UP000886851">
    <property type="component" value="Unassembled WGS sequence"/>
</dbReference>
<dbReference type="InterPro" id="IPR000873">
    <property type="entry name" value="AMP-dep_synth/lig_dom"/>
</dbReference>
<dbReference type="Pfam" id="PF00501">
    <property type="entry name" value="AMP-binding"/>
    <property type="match status" value="1"/>
</dbReference>
<evidence type="ECO:0000259" key="1">
    <source>
        <dbReference type="Pfam" id="PF00501"/>
    </source>
</evidence>
<protein>
    <submittedName>
        <fullName evidence="2">AMP-binding protein</fullName>
    </submittedName>
</protein>
<comment type="caution">
    <text evidence="2">The sequence shown here is derived from an EMBL/GenBank/DDBJ whole genome shotgun (WGS) entry which is preliminary data.</text>
</comment>
<dbReference type="PANTHER" id="PTHR43201">
    <property type="entry name" value="ACYL-COA SYNTHETASE"/>
    <property type="match status" value="1"/>
</dbReference>
<reference evidence="2" key="2">
    <citation type="submission" date="2021-04" db="EMBL/GenBank/DDBJ databases">
        <authorList>
            <person name="Gilroy R."/>
        </authorList>
    </citation>
    <scope>NUCLEOTIDE SEQUENCE</scope>
    <source>
        <strain evidence="2">Gambia2-208</strain>
    </source>
</reference>
<organism evidence="2 3">
    <name type="scientific">Candidatus Bacteroides pullicola</name>
    <dbReference type="NCBI Taxonomy" id="2838475"/>
    <lineage>
        <taxon>Bacteria</taxon>
        <taxon>Pseudomonadati</taxon>
        <taxon>Bacteroidota</taxon>
        <taxon>Bacteroidia</taxon>
        <taxon>Bacteroidales</taxon>
        <taxon>Bacteroidaceae</taxon>
        <taxon>Bacteroides</taxon>
    </lineage>
</organism>
<evidence type="ECO:0000313" key="2">
    <source>
        <dbReference type="EMBL" id="HIY88906.1"/>
    </source>
</evidence>
<dbReference type="Gene3D" id="3.30.300.30">
    <property type="match status" value="1"/>
</dbReference>
<dbReference type="SUPFAM" id="SSF56801">
    <property type="entry name" value="Acetyl-CoA synthetase-like"/>
    <property type="match status" value="1"/>
</dbReference>
<gene>
    <name evidence="2" type="ORF">H9824_09410</name>
</gene>
<dbReference type="GO" id="GO:0006631">
    <property type="term" value="P:fatty acid metabolic process"/>
    <property type="evidence" value="ECO:0007669"/>
    <property type="project" value="TreeGrafter"/>
</dbReference>
<dbReference type="Gene3D" id="3.40.50.12780">
    <property type="entry name" value="N-terminal domain of ligase-like"/>
    <property type="match status" value="1"/>
</dbReference>
<dbReference type="GO" id="GO:0031956">
    <property type="term" value="F:medium-chain fatty acid-CoA ligase activity"/>
    <property type="evidence" value="ECO:0007669"/>
    <property type="project" value="TreeGrafter"/>
</dbReference>
<feature type="domain" description="AMP-dependent synthetase/ligase" evidence="1">
    <location>
        <begin position="63"/>
        <end position="218"/>
    </location>
</feature>
<proteinExistence type="predicted"/>
<dbReference type="PANTHER" id="PTHR43201:SF32">
    <property type="entry name" value="2-SUCCINYLBENZOATE--COA LIGASE, CHLOROPLASTIC_PEROXISOMAL"/>
    <property type="match status" value="1"/>
</dbReference>